<evidence type="ECO:0000259" key="8">
    <source>
        <dbReference type="PROSITE" id="PS51755"/>
    </source>
</evidence>
<dbReference type="SUPFAM" id="SSF52172">
    <property type="entry name" value="CheY-like"/>
    <property type="match status" value="1"/>
</dbReference>
<dbReference type="InterPro" id="IPR016032">
    <property type="entry name" value="Sig_transdc_resp-reg_C-effctor"/>
</dbReference>
<evidence type="ECO:0000256" key="6">
    <source>
        <dbReference type="PROSITE-ProRule" id="PRU01091"/>
    </source>
</evidence>
<dbReference type="Gene3D" id="6.10.250.690">
    <property type="match status" value="1"/>
</dbReference>
<dbReference type="GO" id="GO:0003677">
    <property type="term" value="F:DNA binding"/>
    <property type="evidence" value="ECO:0007669"/>
    <property type="project" value="UniProtKB-KW"/>
</dbReference>
<dbReference type="Gene3D" id="3.40.50.2300">
    <property type="match status" value="1"/>
</dbReference>
<keyword evidence="1 5" id="KW-0597">Phosphoprotein</keyword>
<gene>
    <name evidence="9" type="ORF">JOE61_003416</name>
</gene>
<dbReference type="Proteomes" id="UP000732378">
    <property type="component" value="Unassembled WGS sequence"/>
</dbReference>
<dbReference type="InterPro" id="IPR011006">
    <property type="entry name" value="CheY-like_superfamily"/>
</dbReference>
<dbReference type="SMART" id="SM00448">
    <property type="entry name" value="REC"/>
    <property type="match status" value="1"/>
</dbReference>
<protein>
    <submittedName>
        <fullName evidence="9">DNA-binding response OmpR family regulator</fullName>
    </submittedName>
</protein>
<evidence type="ECO:0000256" key="1">
    <source>
        <dbReference type="ARBA" id="ARBA00022553"/>
    </source>
</evidence>
<evidence type="ECO:0000256" key="4">
    <source>
        <dbReference type="ARBA" id="ARBA00023163"/>
    </source>
</evidence>
<evidence type="ECO:0000256" key="3">
    <source>
        <dbReference type="ARBA" id="ARBA00023125"/>
    </source>
</evidence>
<name>A0ABS2MEI0_9ACTN</name>
<feature type="DNA-binding region" description="OmpR/PhoB-type" evidence="6">
    <location>
        <begin position="222"/>
        <end position="321"/>
    </location>
</feature>
<dbReference type="SUPFAM" id="SSF46894">
    <property type="entry name" value="C-terminal effector domain of the bipartite response regulators"/>
    <property type="match status" value="1"/>
</dbReference>
<dbReference type="PANTHER" id="PTHR48111">
    <property type="entry name" value="REGULATOR OF RPOS"/>
    <property type="match status" value="1"/>
</dbReference>
<dbReference type="SMART" id="SM00862">
    <property type="entry name" value="Trans_reg_C"/>
    <property type="match status" value="1"/>
</dbReference>
<dbReference type="Gene3D" id="1.10.10.10">
    <property type="entry name" value="Winged helix-like DNA-binding domain superfamily/Winged helix DNA-binding domain"/>
    <property type="match status" value="1"/>
</dbReference>
<comment type="caution">
    <text evidence="9">The sequence shown here is derived from an EMBL/GenBank/DDBJ whole genome shotgun (WGS) entry which is preliminary data.</text>
</comment>
<sequence>MTIQPPQPMPSWYQPIIVLSSFARLGACHDRPGTTASGSRSCEGSLKNPPSQVLTYGLPRSGLAIMAGMGEDVMNEKAGSPATGAAGGRPRTGLRAMVVEDETQLAGLIGSYLERDGFEVAVVHDGLEAVEAARAVDPDVVVLDLGLPSLDGVEVCRQLRTFSDAYVVMLTARSEEVDTLIGLSVGADDYLTKPFSPRILMARIQAMLRRPRPLGTSSDDLEGARTFGALVIDPLGRDVWLEDEPVALTRTEFDLLAALSERPRMAFSRRQLIDAVWGPSWVGDEHLVDVHVGHLRRKLDDDATQARFIRTVRGVGYRMGPGQ</sequence>
<reference evidence="9 10" key="1">
    <citation type="submission" date="2021-01" db="EMBL/GenBank/DDBJ databases">
        <title>Sequencing the genomes of 1000 actinobacteria strains.</title>
        <authorList>
            <person name="Klenk H.-P."/>
        </authorList>
    </citation>
    <scope>NUCLEOTIDE SEQUENCE [LARGE SCALE GENOMIC DNA]</scope>
    <source>
        <strain evidence="9 10">DSM 18239</strain>
    </source>
</reference>
<keyword evidence="3 6" id="KW-0238">DNA-binding</keyword>
<keyword evidence="10" id="KW-1185">Reference proteome</keyword>
<dbReference type="PROSITE" id="PS50110">
    <property type="entry name" value="RESPONSE_REGULATORY"/>
    <property type="match status" value="1"/>
</dbReference>
<feature type="modified residue" description="4-aspartylphosphate" evidence="5">
    <location>
        <position position="144"/>
    </location>
</feature>
<evidence type="ECO:0000259" key="7">
    <source>
        <dbReference type="PROSITE" id="PS50110"/>
    </source>
</evidence>
<dbReference type="InterPro" id="IPR039420">
    <property type="entry name" value="WalR-like"/>
</dbReference>
<organism evidence="9 10">
    <name type="scientific">Nocardioides salarius</name>
    <dbReference type="NCBI Taxonomy" id="374513"/>
    <lineage>
        <taxon>Bacteria</taxon>
        <taxon>Bacillati</taxon>
        <taxon>Actinomycetota</taxon>
        <taxon>Actinomycetes</taxon>
        <taxon>Propionibacteriales</taxon>
        <taxon>Nocardioidaceae</taxon>
        <taxon>Nocardioides</taxon>
    </lineage>
</organism>
<dbReference type="PANTHER" id="PTHR48111:SF4">
    <property type="entry name" value="DNA-BINDING DUAL TRANSCRIPTIONAL REGULATOR OMPR"/>
    <property type="match status" value="1"/>
</dbReference>
<evidence type="ECO:0000256" key="5">
    <source>
        <dbReference type="PROSITE-ProRule" id="PRU00169"/>
    </source>
</evidence>
<evidence type="ECO:0000313" key="10">
    <source>
        <dbReference type="Proteomes" id="UP000732378"/>
    </source>
</evidence>
<evidence type="ECO:0000256" key="2">
    <source>
        <dbReference type="ARBA" id="ARBA00023015"/>
    </source>
</evidence>
<accession>A0ABS2MEI0</accession>
<evidence type="ECO:0000313" key="9">
    <source>
        <dbReference type="EMBL" id="MBM7509602.1"/>
    </source>
</evidence>
<dbReference type="EMBL" id="JAFBBZ010000001">
    <property type="protein sequence ID" value="MBM7509602.1"/>
    <property type="molecule type" value="Genomic_DNA"/>
</dbReference>
<dbReference type="InterPro" id="IPR001789">
    <property type="entry name" value="Sig_transdc_resp-reg_receiver"/>
</dbReference>
<dbReference type="PROSITE" id="PS51755">
    <property type="entry name" value="OMPR_PHOB"/>
    <property type="match status" value="1"/>
</dbReference>
<keyword evidence="2" id="KW-0805">Transcription regulation</keyword>
<feature type="domain" description="OmpR/PhoB-type" evidence="8">
    <location>
        <begin position="222"/>
        <end position="321"/>
    </location>
</feature>
<dbReference type="InterPro" id="IPR001867">
    <property type="entry name" value="OmpR/PhoB-type_DNA-bd"/>
</dbReference>
<dbReference type="Pfam" id="PF00072">
    <property type="entry name" value="Response_reg"/>
    <property type="match status" value="1"/>
</dbReference>
<keyword evidence="4" id="KW-0804">Transcription</keyword>
<dbReference type="Pfam" id="PF00486">
    <property type="entry name" value="Trans_reg_C"/>
    <property type="match status" value="1"/>
</dbReference>
<proteinExistence type="predicted"/>
<feature type="domain" description="Response regulatory" evidence="7">
    <location>
        <begin position="95"/>
        <end position="208"/>
    </location>
</feature>
<dbReference type="CDD" id="cd00383">
    <property type="entry name" value="trans_reg_C"/>
    <property type="match status" value="1"/>
</dbReference>
<dbReference type="InterPro" id="IPR036388">
    <property type="entry name" value="WH-like_DNA-bd_sf"/>
</dbReference>